<dbReference type="Gene3D" id="3.30.70.2150">
    <property type="match status" value="1"/>
</dbReference>
<gene>
    <name evidence="7" type="ORF">PP2015_3840</name>
</gene>
<dbReference type="PANTHER" id="PTHR34823:SF1">
    <property type="entry name" value="CHITIN-BINDING TYPE-4 DOMAIN-CONTAINING PROTEIN"/>
    <property type="match status" value="1"/>
</dbReference>
<feature type="signal peptide" evidence="5">
    <location>
        <begin position="1"/>
        <end position="24"/>
    </location>
</feature>
<dbReference type="Pfam" id="PF02839">
    <property type="entry name" value="CBM_5_12"/>
    <property type="match status" value="2"/>
</dbReference>
<keyword evidence="1" id="KW-0964">Secreted</keyword>
<keyword evidence="8" id="KW-1185">Reference proteome</keyword>
<protein>
    <submittedName>
        <fullName evidence="7">Chitinase B</fullName>
    </submittedName>
</protein>
<dbReference type="PATRIC" id="fig|161398.10.peg.3925"/>
<keyword evidence="3 5" id="KW-0732">Signal</keyword>
<dbReference type="KEGG" id="pphe:PP2015_3840"/>
<dbReference type="AlphaFoldDB" id="A0A0S2K823"/>
<evidence type="ECO:0000313" key="7">
    <source>
        <dbReference type="EMBL" id="ALO44309.1"/>
    </source>
</evidence>
<evidence type="ECO:0000313" key="8">
    <source>
        <dbReference type="Proteomes" id="UP000061457"/>
    </source>
</evidence>
<evidence type="ECO:0000256" key="3">
    <source>
        <dbReference type="ARBA" id="ARBA00022729"/>
    </source>
</evidence>
<dbReference type="InterPro" id="IPR051024">
    <property type="entry name" value="GlcNAc_Chitin_IntDeg"/>
</dbReference>
<feature type="chain" id="PRO_5006601271" evidence="5">
    <location>
        <begin position="25"/>
        <end position="533"/>
    </location>
</feature>
<dbReference type="Proteomes" id="UP000061457">
    <property type="component" value="Chromosome II"/>
</dbReference>
<evidence type="ECO:0000256" key="2">
    <source>
        <dbReference type="ARBA" id="ARBA00022669"/>
    </source>
</evidence>
<feature type="domain" description="Chitin-binding type-3" evidence="6">
    <location>
        <begin position="442"/>
        <end position="484"/>
    </location>
</feature>
<dbReference type="InterPro" id="IPR041029">
    <property type="entry name" value="GbpA_2"/>
</dbReference>
<keyword evidence="2" id="KW-0147">Chitin-binding</keyword>
<evidence type="ECO:0000256" key="4">
    <source>
        <dbReference type="ARBA" id="ARBA00022801"/>
    </source>
</evidence>
<proteinExistence type="predicted"/>
<sequence length="533" mass="59332">MKKQLTLCAVGVALGAGLIGKVNAHGYMDFPKARQTICHEQGGYWWPEDGSNIPNAACRVAYLQSKHEPLIQRHEFSVNTADYNNQSAVEANVPDGTLCAAGNASKAGINIPSADWQKTEVVPNGEGKIKIRYRATTPHNPSFWQFYLTKPGVDFKNKPLAWGDLELVQAHGNVDFFMAPDGHRYYEMDVAIPERFEGDAILYSRWQRDDVVGEGFYNCSDITIKRDDASTPAPDTWFAFDYFVKQGQEAQNGDTIWARLFDENGRELIQEKFDVTAANANQWQAEFANKLVSGFDSLLRIGVQNASGEIVFDAENIKSNQVFLSNKTHSFNLKVHKKPTNTAPTVHTPAPLTLEEGQSKHLHVHAFDDEQAILKFDWQLPAAVRFTGQGSTITVTVPQVDADTRFDGKVTVSDGIISKTVPLVINVTNKVDKPEPTPPTGKDTWDANKVYTAGNTAVYKGKTYRAKWWVRGQTPDSSQAWELVQSGGDDTNSYNSNKAYQGGAIVTFEGQRYQARWWTRGQTPGQSSVWKKL</sequence>
<dbReference type="CDD" id="cd21177">
    <property type="entry name" value="LPMO_AA10"/>
    <property type="match status" value="1"/>
</dbReference>
<dbReference type="Pfam" id="PF18416">
    <property type="entry name" value="GbpA_2"/>
    <property type="match status" value="1"/>
</dbReference>
<dbReference type="InterPro" id="IPR014756">
    <property type="entry name" value="Ig_E-set"/>
</dbReference>
<dbReference type="Gene3D" id="2.70.50.50">
    <property type="entry name" value="chitin-binding protein cbp21"/>
    <property type="match status" value="1"/>
</dbReference>
<dbReference type="SUPFAM" id="SSF51055">
    <property type="entry name" value="Carbohydrate binding domain"/>
    <property type="match status" value="2"/>
</dbReference>
<evidence type="ECO:0000256" key="1">
    <source>
        <dbReference type="ARBA" id="ARBA00022525"/>
    </source>
</evidence>
<keyword evidence="4" id="KW-0378">Hydrolase</keyword>
<dbReference type="RefSeq" id="WP_058032176.1">
    <property type="nucleotide sequence ID" value="NZ_CP013188.1"/>
</dbReference>
<dbReference type="GO" id="GO:0008061">
    <property type="term" value="F:chitin binding"/>
    <property type="evidence" value="ECO:0007669"/>
    <property type="project" value="UniProtKB-KW"/>
</dbReference>
<dbReference type="EMBL" id="CP013188">
    <property type="protein sequence ID" value="ALO44309.1"/>
    <property type="molecule type" value="Genomic_DNA"/>
</dbReference>
<organism evidence="7 8">
    <name type="scientific">Pseudoalteromonas phenolica</name>
    <dbReference type="NCBI Taxonomy" id="161398"/>
    <lineage>
        <taxon>Bacteria</taxon>
        <taxon>Pseudomonadati</taxon>
        <taxon>Pseudomonadota</taxon>
        <taxon>Gammaproteobacteria</taxon>
        <taxon>Alteromonadales</taxon>
        <taxon>Pseudoalteromonadaceae</taxon>
        <taxon>Pseudoalteromonas</taxon>
    </lineage>
</organism>
<accession>A0A0S2K823</accession>
<dbReference type="Pfam" id="PF03067">
    <property type="entry name" value="LPMO_10"/>
    <property type="match status" value="1"/>
</dbReference>
<dbReference type="GO" id="GO:0030246">
    <property type="term" value="F:carbohydrate binding"/>
    <property type="evidence" value="ECO:0007669"/>
    <property type="project" value="InterPro"/>
</dbReference>
<dbReference type="STRING" id="161398.PP2015_3840"/>
<evidence type="ECO:0000259" key="6">
    <source>
        <dbReference type="SMART" id="SM00495"/>
    </source>
</evidence>
<reference evidence="7 8" key="1">
    <citation type="submission" date="2015-11" db="EMBL/GenBank/DDBJ databases">
        <authorList>
            <person name="Zhang Y."/>
            <person name="Guo Z."/>
        </authorList>
    </citation>
    <scope>NUCLEOTIDE SEQUENCE [LARGE SCALE GENOMIC DNA]</scope>
    <source>
        <strain evidence="7 8">KCTC 12086</strain>
    </source>
</reference>
<evidence type="ECO:0000256" key="5">
    <source>
        <dbReference type="SAM" id="SignalP"/>
    </source>
</evidence>
<dbReference type="SMART" id="SM00495">
    <property type="entry name" value="ChtBD3"/>
    <property type="match status" value="2"/>
</dbReference>
<dbReference type="OrthoDB" id="3675244at2"/>
<name>A0A0S2K823_9GAMM</name>
<dbReference type="GO" id="GO:0005576">
    <property type="term" value="C:extracellular region"/>
    <property type="evidence" value="ECO:0007669"/>
    <property type="project" value="InterPro"/>
</dbReference>
<dbReference type="InterPro" id="IPR036573">
    <property type="entry name" value="CBM_sf_5/12"/>
</dbReference>
<feature type="domain" description="Chitin-binding type-3" evidence="6">
    <location>
        <begin position="491"/>
        <end position="533"/>
    </location>
</feature>
<dbReference type="InterPro" id="IPR004302">
    <property type="entry name" value="Cellulose/chitin-bd_N"/>
</dbReference>
<dbReference type="GO" id="GO:0005975">
    <property type="term" value="P:carbohydrate metabolic process"/>
    <property type="evidence" value="ECO:0007669"/>
    <property type="project" value="InterPro"/>
</dbReference>
<dbReference type="PANTHER" id="PTHR34823">
    <property type="entry name" value="GLCNAC-BINDING PROTEIN A"/>
    <property type="match status" value="1"/>
</dbReference>
<dbReference type="SUPFAM" id="SSF81296">
    <property type="entry name" value="E set domains"/>
    <property type="match status" value="1"/>
</dbReference>
<dbReference type="CDD" id="cd12215">
    <property type="entry name" value="ChiC_BD"/>
    <property type="match status" value="2"/>
</dbReference>
<dbReference type="Gene3D" id="2.10.10.20">
    <property type="entry name" value="Carbohydrate-binding module superfamily 5/12"/>
    <property type="match status" value="2"/>
</dbReference>
<dbReference type="GO" id="GO:0004553">
    <property type="term" value="F:hydrolase activity, hydrolyzing O-glycosyl compounds"/>
    <property type="evidence" value="ECO:0007669"/>
    <property type="project" value="InterPro"/>
</dbReference>
<dbReference type="InterPro" id="IPR003610">
    <property type="entry name" value="CBM5/12"/>
</dbReference>